<sequence length="390" mass="44408">MKKTRRSFIKNSTLFGLALPFLGLQPVLANTNVKASIALKSQQPKKLRILILGGTSFLGPHQIAYALSRGHSITTFTRGKYRPTVHQKLFTRVEQLIGDRENDLKALETGTWDIVIDNSGHKTEWTKKSATLLKDRVGLYIYTSSTGVYYPYLENRITETTEVLTTMPGNLRNEELQMEYSYGVMKSTSEIEAIKAFGADRTLIIRPTYMIGPADKSDRFIYWPIRLSKGGEIMVPGKKNDPVQYIDVRDVAEWTIRSAEEKLSGVFNAVGPKNPQTMTEFINAAKGAFDVTVEPVYIDNYQFLKDQGIHHIVPWIMPEGYNYGSARIDNQKAIQNGLTFRDITTTIRDTYNWWVSDALSDQRRNSFELKEGSLLLREKAILEKWSAFNR</sequence>
<accession>A0A5B7SPD4</accession>
<name>A0A5B7SPD4_9FLAO</name>
<keyword evidence="4" id="KW-1185">Reference proteome</keyword>
<feature type="domain" description="NAD-dependent epimerase/dehydratase" evidence="2">
    <location>
        <begin position="49"/>
        <end position="261"/>
    </location>
</feature>
<dbReference type="RefSeq" id="WP_138851207.1">
    <property type="nucleotide sequence ID" value="NZ_CP040710.1"/>
</dbReference>
<feature type="signal peptide" evidence="1">
    <location>
        <begin position="1"/>
        <end position="29"/>
    </location>
</feature>
<dbReference type="Gene3D" id="3.40.50.720">
    <property type="entry name" value="NAD(P)-binding Rossmann-like Domain"/>
    <property type="match status" value="1"/>
</dbReference>
<evidence type="ECO:0000259" key="2">
    <source>
        <dbReference type="Pfam" id="PF01370"/>
    </source>
</evidence>
<dbReference type="EMBL" id="CP040710">
    <property type="protein sequence ID" value="QCW98852.1"/>
    <property type="molecule type" value="Genomic_DNA"/>
</dbReference>
<dbReference type="PROSITE" id="PS51318">
    <property type="entry name" value="TAT"/>
    <property type="match status" value="1"/>
</dbReference>
<reference evidence="3 4" key="1">
    <citation type="submission" date="2019-05" db="EMBL/GenBank/DDBJ databases">
        <title>Genome sequencing of F202Z8.</title>
        <authorList>
            <person name="Kwon Y.M."/>
        </authorList>
    </citation>
    <scope>NUCLEOTIDE SEQUENCE [LARGE SCALE GENOMIC DNA]</scope>
    <source>
        <strain evidence="3 4">F202Z8</strain>
    </source>
</reference>
<proteinExistence type="predicted"/>
<dbReference type="KEGG" id="asag:FGM00_01475"/>
<dbReference type="AlphaFoldDB" id="A0A5B7SPD4"/>
<dbReference type="PANTHER" id="PTHR43245">
    <property type="entry name" value="BIFUNCTIONAL POLYMYXIN RESISTANCE PROTEIN ARNA"/>
    <property type="match status" value="1"/>
</dbReference>
<organism evidence="3 4">
    <name type="scientific">Aggregatimonas sangjinii</name>
    <dbReference type="NCBI Taxonomy" id="2583587"/>
    <lineage>
        <taxon>Bacteria</taxon>
        <taxon>Pseudomonadati</taxon>
        <taxon>Bacteroidota</taxon>
        <taxon>Flavobacteriia</taxon>
        <taxon>Flavobacteriales</taxon>
        <taxon>Flavobacteriaceae</taxon>
        <taxon>Aggregatimonas</taxon>
    </lineage>
</organism>
<dbReference type="OrthoDB" id="9809586at2"/>
<dbReference type="InterPro" id="IPR006311">
    <property type="entry name" value="TAT_signal"/>
</dbReference>
<gene>
    <name evidence="3" type="ORF">FGM00_01475</name>
</gene>
<dbReference type="InterPro" id="IPR001509">
    <property type="entry name" value="Epimerase_deHydtase"/>
</dbReference>
<dbReference type="Pfam" id="PF01370">
    <property type="entry name" value="Epimerase"/>
    <property type="match status" value="1"/>
</dbReference>
<dbReference type="PANTHER" id="PTHR43245:SF13">
    <property type="entry name" value="UDP-D-APIOSE_UDP-D-XYLOSE SYNTHASE 2"/>
    <property type="match status" value="1"/>
</dbReference>
<evidence type="ECO:0000256" key="1">
    <source>
        <dbReference type="SAM" id="SignalP"/>
    </source>
</evidence>
<dbReference type="InterPro" id="IPR050177">
    <property type="entry name" value="Lipid_A_modif_metabolic_enz"/>
</dbReference>
<dbReference type="Proteomes" id="UP000310017">
    <property type="component" value="Chromosome"/>
</dbReference>
<dbReference type="InterPro" id="IPR036291">
    <property type="entry name" value="NAD(P)-bd_dom_sf"/>
</dbReference>
<keyword evidence="1" id="KW-0732">Signal</keyword>
<dbReference type="SUPFAM" id="SSF51735">
    <property type="entry name" value="NAD(P)-binding Rossmann-fold domains"/>
    <property type="match status" value="1"/>
</dbReference>
<feature type="chain" id="PRO_5022780990" evidence="1">
    <location>
        <begin position="30"/>
        <end position="390"/>
    </location>
</feature>
<evidence type="ECO:0000313" key="4">
    <source>
        <dbReference type="Proteomes" id="UP000310017"/>
    </source>
</evidence>
<evidence type="ECO:0000313" key="3">
    <source>
        <dbReference type="EMBL" id="QCW98852.1"/>
    </source>
</evidence>
<protein>
    <submittedName>
        <fullName evidence="3">NAD-dependent epimerase/dehydratase family protein</fullName>
    </submittedName>
</protein>